<proteinExistence type="predicted"/>
<keyword evidence="1" id="KW-0472">Membrane</keyword>
<dbReference type="EMBL" id="JARSFG010000016">
    <property type="protein sequence ID" value="MEC1179134.1"/>
    <property type="molecule type" value="Genomic_DNA"/>
</dbReference>
<name>A0AAW9NK68_9BACL</name>
<evidence type="ECO:0000256" key="1">
    <source>
        <dbReference type="SAM" id="Phobius"/>
    </source>
</evidence>
<dbReference type="RefSeq" id="WP_326123624.1">
    <property type="nucleotide sequence ID" value="NZ_JARSFG010000016.1"/>
</dbReference>
<gene>
    <name evidence="2" type="ORF">P9B03_11625</name>
</gene>
<protein>
    <recommendedName>
        <fullName evidence="4">YlaH-like protein</fullName>
    </recommendedName>
</protein>
<comment type="caution">
    <text evidence="2">The sequence shown here is derived from an EMBL/GenBank/DDBJ whole genome shotgun (WGS) entry which is preliminary data.</text>
</comment>
<keyword evidence="1" id="KW-0812">Transmembrane</keyword>
<evidence type="ECO:0008006" key="4">
    <source>
        <dbReference type="Google" id="ProtNLM"/>
    </source>
</evidence>
<reference evidence="2 3" key="1">
    <citation type="submission" date="2023-03" db="EMBL/GenBank/DDBJ databases">
        <title>Bacillus Genome Sequencing.</title>
        <authorList>
            <person name="Dunlap C."/>
        </authorList>
    </citation>
    <scope>NUCLEOTIDE SEQUENCE [LARGE SCALE GENOMIC DNA]</scope>
    <source>
        <strain evidence="2 3">B-59205</strain>
    </source>
</reference>
<evidence type="ECO:0000313" key="3">
    <source>
        <dbReference type="Proteomes" id="UP001344888"/>
    </source>
</evidence>
<accession>A0AAW9NK68</accession>
<dbReference type="AlphaFoldDB" id="A0AAW9NK68"/>
<keyword evidence="3" id="KW-1185">Reference proteome</keyword>
<keyword evidence="1" id="KW-1133">Transmembrane helix</keyword>
<organism evidence="2 3">
    <name type="scientific">Metasolibacillus meyeri</name>
    <dbReference type="NCBI Taxonomy" id="1071052"/>
    <lineage>
        <taxon>Bacteria</taxon>
        <taxon>Bacillati</taxon>
        <taxon>Bacillota</taxon>
        <taxon>Bacilli</taxon>
        <taxon>Bacillales</taxon>
        <taxon>Caryophanaceae</taxon>
        <taxon>Metasolibacillus</taxon>
    </lineage>
</organism>
<dbReference type="Proteomes" id="UP001344888">
    <property type="component" value="Unassembled WGS sequence"/>
</dbReference>
<evidence type="ECO:0000313" key="2">
    <source>
        <dbReference type="EMBL" id="MEC1179134.1"/>
    </source>
</evidence>
<sequence>MEILEIAKYTFMGIFLIFFAMDILSKKSYKTHFYVSLTLAIIFLVLGQGWSTGIKMVCIVLVTLLTIKTIVDEKKKQAEKIATK</sequence>
<feature type="transmembrane region" description="Helical" evidence="1">
    <location>
        <begin position="6"/>
        <end position="24"/>
    </location>
</feature>